<keyword evidence="11" id="KW-1185">Reference proteome</keyword>
<dbReference type="Proteomes" id="UP000009222">
    <property type="component" value="Chromosome"/>
</dbReference>
<dbReference type="Gene3D" id="1.10.287.130">
    <property type="match status" value="1"/>
</dbReference>
<dbReference type="HOGENOM" id="CLU_000445_114_39_12"/>
<dbReference type="STRING" id="545695.TREAZ_0092"/>
<dbReference type="InterPro" id="IPR003594">
    <property type="entry name" value="HATPase_dom"/>
</dbReference>
<dbReference type="FunCoup" id="F5YFI5">
    <property type="interactions" value="225"/>
</dbReference>
<dbReference type="RefSeq" id="WP_015711830.1">
    <property type="nucleotide sequence ID" value="NC_015577.1"/>
</dbReference>
<dbReference type="Pfam" id="PF02518">
    <property type="entry name" value="HATPase_c"/>
    <property type="match status" value="1"/>
</dbReference>
<dbReference type="PANTHER" id="PTHR43065:SF10">
    <property type="entry name" value="PEROXIDE STRESS-ACTIVATED HISTIDINE KINASE MAK3"/>
    <property type="match status" value="1"/>
</dbReference>
<keyword evidence="8" id="KW-0902">Two-component regulatory system</keyword>
<comment type="catalytic activity">
    <reaction evidence="1">
        <text>ATP + protein L-histidine = ADP + protein N-phospho-L-histidine.</text>
        <dbReference type="EC" id="2.7.13.3"/>
    </reaction>
</comment>
<dbReference type="OrthoDB" id="1931120at2"/>
<dbReference type="InterPro" id="IPR036097">
    <property type="entry name" value="HisK_dim/P_sf"/>
</dbReference>
<proteinExistence type="predicted"/>
<dbReference type="GO" id="GO:0000155">
    <property type="term" value="F:phosphorelay sensor kinase activity"/>
    <property type="evidence" value="ECO:0007669"/>
    <property type="project" value="InterPro"/>
</dbReference>
<feature type="domain" description="Histidine kinase" evidence="9">
    <location>
        <begin position="164"/>
        <end position="394"/>
    </location>
</feature>
<dbReference type="SMART" id="SM00387">
    <property type="entry name" value="HATPase_c"/>
    <property type="match status" value="1"/>
</dbReference>
<dbReference type="EC" id="2.7.13.3" evidence="2"/>
<dbReference type="CDD" id="cd00082">
    <property type="entry name" value="HisKA"/>
    <property type="match status" value="1"/>
</dbReference>
<sequence length="403" mass="44973">MRQFIKRALQKSSKLTTEQLQELLVSASGEIERLEAVLDSLSEGIMVLDTDHTIVLANMYARRILPSGLGEQTKEPIWEIVSDAKVGAFLQETLLSGDKAEGCEFEAAPKGVQRLFSISVWPLIRERHVTGSLIHVEDITVKRSREARMRQMESLASLTTLAAGVAHEIKNPLGSISIHVQLIQKTMEANKRLYFDAHPEETMESEMGPAMYFRNFDRYLNVVNEEIERLNHIVVDFLFAVRPMTMNMHSGEINKLLSELAEFVSFELKEAGITCTLELDDTIPLIDFDERYMKQVFLNLIKNATAAMPSGGRITIKTVAAEGIVTITVKDTGLGISEENISKIFEPYFTTKDTGSGLGLTLVFKIIREHLGEISVKSKPGEGSSFIITLPIPQKERHLIGAP</sequence>
<dbReference type="InParanoid" id="F5YFI5"/>
<dbReference type="Gene3D" id="3.30.565.10">
    <property type="entry name" value="Histidine kinase-like ATPase, C-terminal domain"/>
    <property type="match status" value="1"/>
</dbReference>
<dbReference type="Gene3D" id="3.30.450.20">
    <property type="entry name" value="PAS domain"/>
    <property type="match status" value="1"/>
</dbReference>
<keyword evidence="5" id="KW-0547">Nucleotide-binding</keyword>
<dbReference type="InterPro" id="IPR035965">
    <property type="entry name" value="PAS-like_dom_sf"/>
</dbReference>
<evidence type="ECO:0000256" key="3">
    <source>
        <dbReference type="ARBA" id="ARBA00022553"/>
    </source>
</evidence>
<evidence type="ECO:0000256" key="1">
    <source>
        <dbReference type="ARBA" id="ARBA00000085"/>
    </source>
</evidence>
<dbReference type="KEGG" id="taz:TREAZ_0092"/>
<evidence type="ECO:0000313" key="10">
    <source>
        <dbReference type="EMBL" id="AEF82747.1"/>
    </source>
</evidence>
<dbReference type="Pfam" id="PF00512">
    <property type="entry name" value="HisKA"/>
    <property type="match status" value="1"/>
</dbReference>
<dbReference type="SUPFAM" id="SSF47384">
    <property type="entry name" value="Homodimeric domain of signal transducing histidine kinase"/>
    <property type="match status" value="1"/>
</dbReference>
<dbReference type="SMART" id="SM00388">
    <property type="entry name" value="HisKA"/>
    <property type="match status" value="1"/>
</dbReference>
<dbReference type="InterPro" id="IPR036890">
    <property type="entry name" value="HATPase_C_sf"/>
</dbReference>
<evidence type="ECO:0000259" key="9">
    <source>
        <dbReference type="PROSITE" id="PS50109"/>
    </source>
</evidence>
<evidence type="ECO:0000256" key="6">
    <source>
        <dbReference type="ARBA" id="ARBA00022777"/>
    </source>
</evidence>
<dbReference type="PANTHER" id="PTHR43065">
    <property type="entry name" value="SENSOR HISTIDINE KINASE"/>
    <property type="match status" value="1"/>
</dbReference>
<dbReference type="InterPro" id="IPR003661">
    <property type="entry name" value="HisK_dim/P_dom"/>
</dbReference>
<evidence type="ECO:0000256" key="5">
    <source>
        <dbReference type="ARBA" id="ARBA00022741"/>
    </source>
</evidence>
<dbReference type="PROSITE" id="PS50109">
    <property type="entry name" value="HIS_KIN"/>
    <property type="match status" value="1"/>
</dbReference>
<reference evidence="11" key="1">
    <citation type="submission" date="2009-12" db="EMBL/GenBank/DDBJ databases">
        <title>Complete sequence of Treponema azotonutricium strain ZAS-9.</title>
        <authorList>
            <person name="Tetu S.G."/>
            <person name="Matson E."/>
            <person name="Ren Q."/>
            <person name="Seshadri R."/>
            <person name="Elbourne L."/>
            <person name="Hassan K.A."/>
            <person name="Durkin A."/>
            <person name="Radune D."/>
            <person name="Mohamoud Y."/>
            <person name="Shay R."/>
            <person name="Jin S."/>
            <person name="Zhang X."/>
            <person name="Lucey K."/>
            <person name="Ballor N.R."/>
            <person name="Ottesen E."/>
            <person name="Rosenthal R."/>
            <person name="Allen A."/>
            <person name="Leadbetter J.R."/>
            <person name="Paulsen I.T."/>
        </authorList>
    </citation>
    <scope>NUCLEOTIDE SEQUENCE [LARGE SCALE GENOMIC DNA]</scope>
    <source>
        <strain evidence="11">ATCC BAA-888 / DSM 13862 / ZAS-9</strain>
    </source>
</reference>
<dbReference type="AlphaFoldDB" id="F5YFI5"/>
<organism evidence="10 11">
    <name type="scientific">Leadbettera azotonutricia (strain ATCC BAA-888 / DSM 13862 / ZAS-9)</name>
    <name type="common">Treponema azotonutricium</name>
    <dbReference type="NCBI Taxonomy" id="545695"/>
    <lineage>
        <taxon>Bacteria</taxon>
        <taxon>Pseudomonadati</taxon>
        <taxon>Spirochaetota</taxon>
        <taxon>Spirochaetia</taxon>
        <taxon>Spirochaetales</taxon>
        <taxon>Breznakiellaceae</taxon>
        <taxon>Leadbettera</taxon>
    </lineage>
</organism>
<accession>F5YFI5</accession>
<dbReference type="PRINTS" id="PR00344">
    <property type="entry name" value="BCTRLSENSOR"/>
</dbReference>
<keyword evidence="6" id="KW-0418">Kinase</keyword>
<dbReference type="eggNOG" id="COG5000">
    <property type="taxonomic scope" value="Bacteria"/>
</dbReference>
<dbReference type="GO" id="GO:0005524">
    <property type="term" value="F:ATP binding"/>
    <property type="evidence" value="ECO:0007669"/>
    <property type="project" value="UniProtKB-KW"/>
</dbReference>
<reference evidence="10 11" key="2">
    <citation type="journal article" date="2011" name="ISME J.">
        <title>RNA-seq reveals cooperative metabolic interactions between two termite-gut spirochete species in co-culture.</title>
        <authorList>
            <person name="Rosenthal A.Z."/>
            <person name="Matson E.G."/>
            <person name="Eldar A."/>
            <person name="Leadbetter J.R."/>
        </authorList>
    </citation>
    <scope>NUCLEOTIDE SEQUENCE [LARGE SCALE GENOMIC DNA]</scope>
    <source>
        <strain evidence="11">ATCC BAA-888 / DSM 13862 / ZAS-9</strain>
    </source>
</reference>
<evidence type="ECO:0000313" key="11">
    <source>
        <dbReference type="Proteomes" id="UP000009222"/>
    </source>
</evidence>
<evidence type="ECO:0000256" key="4">
    <source>
        <dbReference type="ARBA" id="ARBA00022679"/>
    </source>
</evidence>
<keyword evidence="4 10" id="KW-0808">Transferase</keyword>
<evidence type="ECO:0000256" key="2">
    <source>
        <dbReference type="ARBA" id="ARBA00012438"/>
    </source>
</evidence>
<dbReference type="EMBL" id="CP001841">
    <property type="protein sequence ID" value="AEF82747.1"/>
    <property type="molecule type" value="Genomic_DNA"/>
</dbReference>
<keyword evidence="7" id="KW-0067">ATP-binding</keyword>
<name>F5YFI5_LEAAZ</name>
<evidence type="ECO:0000256" key="8">
    <source>
        <dbReference type="ARBA" id="ARBA00023012"/>
    </source>
</evidence>
<dbReference type="InterPro" id="IPR005467">
    <property type="entry name" value="His_kinase_dom"/>
</dbReference>
<keyword evidence="3" id="KW-0597">Phosphoprotein</keyword>
<dbReference type="InterPro" id="IPR004358">
    <property type="entry name" value="Sig_transdc_His_kin-like_C"/>
</dbReference>
<dbReference type="SUPFAM" id="SSF55785">
    <property type="entry name" value="PYP-like sensor domain (PAS domain)"/>
    <property type="match status" value="1"/>
</dbReference>
<protein>
    <recommendedName>
        <fullName evidence="2">histidine kinase</fullName>
        <ecNumber evidence="2">2.7.13.3</ecNumber>
    </recommendedName>
</protein>
<evidence type="ECO:0000256" key="7">
    <source>
        <dbReference type="ARBA" id="ARBA00022840"/>
    </source>
</evidence>
<dbReference type="SUPFAM" id="SSF55874">
    <property type="entry name" value="ATPase domain of HSP90 chaperone/DNA topoisomerase II/histidine kinase"/>
    <property type="match status" value="1"/>
</dbReference>
<gene>
    <name evidence="10" type="ordered locus">TREAZ_0092</name>
</gene>